<proteinExistence type="predicted"/>
<reference evidence="2" key="1">
    <citation type="journal article" date="2011" name="PLoS Genet.">
        <title>Genomic analysis of the necrotrophic fungal pathogens Sclerotinia sclerotiorum and Botrytis cinerea.</title>
        <authorList>
            <person name="Amselem J."/>
            <person name="Cuomo C.A."/>
            <person name="van Kan J.A."/>
            <person name="Viaud M."/>
            <person name="Benito E.P."/>
            <person name="Couloux A."/>
            <person name="Coutinho P.M."/>
            <person name="de Vries R.P."/>
            <person name="Dyer P.S."/>
            <person name="Fillinger S."/>
            <person name="Fournier E."/>
            <person name="Gout L."/>
            <person name="Hahn M."/>
            <person name="Kohn L."/>
            <person name="Lapalu N."/>
            <person name="Plummer K.M."/>
            <person name="Pradier J.M."/>
            <person name="Quevillon E."/>
            <person name="Sharon A."/>
            <person name="Simon A."/>
            <person name="ten Have A."/>
            <person name="Tudzynski B."/>
            <person name="Tudzynski P."/>
            <person name="Wincker P."/>
            <person name="Andrew M."/>
            <person name="Anthouard V."/>
            <person name="Beever R.E."/>
            <person name="Beffa R."/>
            <person name="Benoit I."/>
            <person name="Bouzid O."/>
            <person name="Brault B."/>
            <person name="Chen Z."/>
            <person name="Choquer M."/>
            <person name="Collemare J."/>
            <person name="Cotton P."/>
            <person name="Danchin E.G."/>
            <person name="Da Silva C."/>
            <person name="Gautier A."/>
            <person name="Giraud C."/>
            <person name="Giraud T."/>
            <person name="Gonzalez C."/>
            <person name="Grossetete S."/>
            <person name="Guldener U."/>
            <person name="Henrissat B."/>
            <person name="Howlett B.J."/>
            <person name="Kodira C."/>
            <person name="Kretschmer M."/>
            <person name="Lappartient A."/>
            <person name="Leroch M."/>
            <person name="Levis C."/>
            <person name="Mauceli E."/>
            <person name="Neuveglise C."/>
            <person name="Oeser B."/>
            <person name="Pearson M."/>
            <person name="Poulain J."/>
            <person name="Poussereau N."/>
            <person name="Quesneville H."/>
            <person name="Rascle C."/>
            <person name="Schumacher J."/>
            <person name="Segurens B."/>
            <person name="Sexton A."/>
            <person name="Silva E."/>
            <person name="Sirven C."/>
            <person name="Soanes D.M."/>
            <person name="Talbot N.J."/>
            <person name="Templeton M."/>
            <person name="Yandava C."/>
            <person name="Yarden O."/>
            <person name="Zeng Q."/>
            <person name="Rollins J.A."/>
            <person name="Lebrun M.H."/>
            <person name="Dickman M."/>
        </authorList>
    </citation>
    <scope>NUCLEOTIDE SEQUENCE [LARGE SCALE GENOMIC DNA]</scope>
    <source>
        <strain evidence="2">T4</strain>
    </source>
</reference>
<organism evidence="1 2">
    <name type="scientific">Botryotinia fuckeliana (strain T4)</name>
    <name type="common">Noble rot fungus</name>
    <name type="synonym">Botrytis cinerea</name>
    <dbReference type="NCBI Taxonomy" id="999810"/>
    <lineage>
        <taxon>Eukaryota</taxon>
        <taxon>Fungi</taxon>
        <taxon>Dikarya</taxon>
        <taxon>Ascomycota</taxon>
        <taxon>Pezizomycotina</taxon>
        <taxon>Leotiomycetes</taxon>
        <taxon>Helotiales</taxon>
        <taxon>Sclerotiniaceae</taxon>
        <taxon>Botrytis</taxon>
    </lineage>
</organism>
<name>G2YMC1_BOTF4</name>
<dbReference type="EMBL" id="FQ790344">
    <property type="protein sequence ID" value="CCD52769.1"/>
    <property type="molecule type" value="Genomic_DNA"/>
</dbReference>
<dbReference type="AlphaFoldDB" id="G2YMC1"/>
<dbReference type="InParanoid" id="G2YMC1"/>
<evidence type="ECO:0000313" key="1">
    <source>
        <dbReference type="EMBL" id="CCD52769.1"/>
    </source>
</evidence>
<evidence type="ECO:0000313" key="2">
    <source>
        <dbReference type="Proteomes" id="UP000008177"/>
    </source>
</evidence>
<accession>G2YMC1</accession>
<sequence>MLRPIILTMHLNHVFSLATMPTRVKLRRKSLYSTWLSGWMKSWLLDLGFSTE</sequence>
<dbReference type="HOGENOM" id="CLU_3087006_0_0_1"/>
<protein>
    <submittedName>
        <fullName evidence="1">Uncharacterized protein</fullName>
    </submittedName>
</protein>
<gene>
    <name evidence="1" type="ORF">BofuT4_uP002160.1</name>
</gene>
<dbReference type="Proteomes" id="UP000008177">
    <property type="component" value="Unplaced contigs"/>
</dbReference>